<dbReference type="PRINTS" id="PR00420">
    <property type="entry name" value="RNGMNOXGNASE"/>
</dbReference>
<sequence length="494" mass="52540">MPMSTEVIVAGGGPVGLLTAALLDAAGVRVEVLESKAGQSEHSKAAAMHPRTLEILTVLRTDDGRRLSDVLVSLGRPEPATHFAALPDLLDYSGLDTPYPFLLVIPQATTERVLADHLRRRGVPVRHGHEVTGFTQDDDGVRVTVNGGVHEARYLVGADGARSVVRREAGIDFPGTPPTTVGFVADVTLADPPDRVRHYWDHRRGQASIIPFPDGWCRVFGTTVEDTGLTPEQVRTRQSQALTVEEVRAALRRVTGTDHGLCEVRWLSKAGDTTRQAARYRSDRVFLAGDAAHVHFPAGGQGMNIGMQDAANLAWKLAAEIQGRAPSMIVDGPAAYERERAPVAARLATNTLAQGALFTTFTPAGAALRDLMSGLIAKGGDTADDLAAWLSGLGHSYPPAVPGHPLEGRRAPDLALAAGSVHRRLAVDRFLLADFTPDAAFGHLRPHGAEVVQALPWSGLSAALIRPDGYIARAWTAPDAAGVSAALEAWTSRG</sequence>
<dbReference type="EMBL" id="BMND01000010">
    <property type="protein sequence ID" value="GGN45561.1"/>
    <property type="molecule type" value="Genomic_DNA"/>
</dbReference>
<dbReference type="InterPro" id="IPR050641">
    <property type="entry name" value="RIFMO-like"/>
</dbReference>
<evidence type="ECO:0000256" key="3">
    <source>
        <dbReference type="ARBA" id="ARBA00022827"/>
    </source>
</evidence>
<evidence type="ECO:0000313" key="6">
    <source>
        <dbReference type="Proteomes" id="UP000600080"/>
    </source>
</evidence>
<comment type="caution">
    <text evidence="5">The sequence shown here is derived from an EMBL/GenBank/DDBJ whole genome shotgun (WGS) entry which is preliminary data.</text>
</comment>
<dbReference type="Gene3D" id="3.40.30.120">
    <property type="match status" value="1"/>
</dbReference>
<dbReference type="SUPFAM" id="SSF51905">
    <property type="entry name" value="FAD/NAD(P)-binding domain"/>
    <property type="match status" value="1"/>
</dbReference>
<name>A0ABQ2JGW1_9ACTN</name>
<keyword evidence="2" id="KW-0285">Flavoprotein</keyword>
<dbReference type="PANTHER" id="PTHR43004:SF19">
    <property type="entry name" value="BINDING MONOOXYGENASE, PUTATIVE (JCVI)-RELATED"/>
    <property type="match status" value="1"/>
</dbReference>
<feature type="domain" description="FAD-binding" evidence="4">
    <location>
        <begin position="5"/>
        <end position="350"/>
    </location>
</feature>
<accession>A0ABQ2JGW1</accession>
<reference evidence="6" key="1">
    <citation type="journal article" date="2019" name="Int. J. Syst. Evol. Microbiol.">
        <title>The Global Catalogue of Microorganisms (GCM) 10K type strain sequencing project: providing services to taxonomists for standard genome sequencing and annotation.</title>
        <authorList>
            <consortium name="The Broad Institute Genomics Platform"/>
            <consortium name="The Broad Institute Genome Sequencing Center for Infectious Disease"/>
            <person name="Wu L."/>
            <person name="Ma J."/>
        </authorList>
    </citation>
    <scope>NUCLEOTIDE SEQUENCE [LARGE SCALE GENOMIC DNA]</scope>
    <source>
        <strain evidence="6">CGMCC 4.7323</strain>
    </source>
</reference>
<dbReference type="InterPro" id="IPR036188">
    <property type="entry name" value="FAD/NAD-bd_sf"/>
</dbReference>
<dbReference type="Gene3D" id="3.50.50.60">
    <property type="entry name" value="FAD/NAD(P)-binding domain"/>
    <property type="match status" value="1"/>
</dbReference>
<gene>
    <name evidence="5" type="ORF">GCM10012285_29290</name>
</gene>
<evidence type="ECO:0000259" key="4">
    <source>
        <dbReference type="Pfam" id="PF01494"/>
    </source>
</evidence>
<evidence type="ECO:0000256" key="1">
    <source>
        <dbReference type="ARBA" id="ARBA00001974"/>
    </source>
</evidence>
<dbReference type="InterPro" id="IPR002938">
    <property type="entry name" value="FAD-bd"/>
</dbReference>
<evidence type="ECO:0000313" key="5">
    <source>
        <dbReference type="EMBL" id="GGN45561.1"/>
    </source>
</evidence>
<keyword evidence="3" id="KW-0274">FAD</keyword>
<dbReference type="Gene3D" id="3.30.70.2450">
    <property type="match status" value="1"/>
</dbReference>
<organism evidence="5 6">
    <name type="scientific">Streptomyces kronopolitis</name>
    <dbReference type="NCBI Taxonomy" id="1612435"/>
    <lineage>
        <taxon>Bacteria</taxon>
        <taxon>Bacillati</taxon>
        <taxon>Actinomycetota</taxon>
        <taxon>Actinomycetes</taxon>
        <taxon>Kitasatosporales</taxon>
        <taxon>Streptomycetaceae</taxon>
        <taxon>Streptomyces</taxon>
    </lineage>
</organism>
<dbReference type="Proteomes" id="UP000600080">
    <property type="component" value="Unassembled WGS sequence"/>
</dbReference>
<dbReference type="PANTHER" id="PTHR43004">
    <property type="entry name" value="TRK SYSTEM POTASSIUM UPTAKE PROTEIN"/>
    <property type="match status" value="1"/>
</dbReference>
<protein>
    <recommendedName>
        <fullName evidence="4">FAD-binding domain-containing protein</fullName>
    </recommendedName>
</protein>
<proteinExistence type="predicted"/>
<dbReference type="Pfam" id="PF01494">
    <property type="entry name" value="FAD_binding_3"/>
    <property type="match status" value="1"/>
</dbReference>
<evidence type="ECO:0000256" key="2">
    <source>
        <dbReference type="ARBA" id="ARBA00022630"/>
    </source>
</evidence>
<dbReference type="Pfam" id="PF21274">
    <property type="entry name" value="Rng_hyd_C"/>
    <property type="match status" value="1"/>
</dbReference>
<keyword evidence="6" id="KW-1185">Reference proteome</keyword>
<comment type="cofactor">
    <cofactor evidence="1">
        <name>FAD</name>
        <dbReference type="ChEBI" id="CHEBI:57692"/>
    </cofactor>
</comment>